<evidence type="ECO:0000256" key="2">
    <source>
        <dbReference type="ARBA" id="ARBA00022857"/>
    </source>
</evidence>
<dbReference type="PANTHER" id="PTHR42748">
    <property type="entry name" value="NITROGEN METABOLITE REPRESSION PROTEIN NMRA FAMILY MEMBER"/>
    <property type="match status" value="1"/>
</dbReference>
<dbReference type="InterPro" id="IPR051164">
    <property type="entry name" value="NmrA-like_oxidored"/>
</dbReference>
<dbReference type="Gene3D" id="3.40.50.720">
    <property type="entry name" value="NAD(P)-binding Rossmann-like Domain"/>
    <property type="match status" value="1"/>
</dbReference>
<evidence type="ECO:0000313" key="4">
    <source>
        <dbReference type="EMBL" id="BBI36451.1"/>
    </source>
</evidence>
<gene>
    <name evidence="4" type="ORF">KCTCHS21_58500</name>
</gene>
<proteinExistence type="inferred from homology"/>
<dbReference type="Pfam" id="PF05368">
    <property type="entry name" value="NmrA"/>
    <property type="match status" value="1"/>
</dbReference>
<accession>A0A3T1DE66</accession>
<dbReference type="KEGG" id="cohn:KCTCHS21_58500"/>
<evidence type="ECO:0000256" key="1">
    <source>
        <dbReference type="ARBA" id="ARBA00006328"/>
    </source>
</evidence>
<protein>
    <submittedName>
        <fullName evidence="4">NAD(P)-dependent oxidoreductase</fullName>
    </submittedName>
</protein>
<sequence>MATTDKILVYGASGVQGGAVARKLLAEGHSIQAITRNKESADQLAQQGISVLLGDLNDPASLAQAHEGVNKVLLLLPVDYHLERVRLYIRNVVDAAKNANIALLVVNTSLYVPDQITDVVAIEIKRELIEYLKQSGIPTIIVQPTLYFENFYIPGVLNNKVLAYPVPADQAIPWISIQDTADYAVYALNHPELAGQTLQVTGPEALTGNQLAERFGQSLNQDIQFFSLPVETFEEGIRPLLGEETAAGLAGLYHWIAVNSASLPKPEHIHPALRTAVQGTSLKQWVDRAIENGFFAEGGNTQQ</sequence>
<dbReference type="EMBL" id="AP019400">
    <property type="protein sequence ID" value="BBI36451.1"/>
    <property type="molecule type" value="Genomic_DNA"/>
</dbReference>
<reference evidence="4 5" key="1">
    <citation type="submission" date="2019-01" db="EMBL/GenBank/DDBJ databases">
        <title>Complete genome sequence of Cohnella hallensis HS21 isolated from Korean fir (Abies koreana) rhizospheric soil.</title>
        <authorList>
            <person name="Jiang L."/>
            <person name="Kang S.W."/>
            <person name="Kim S."/>
            <person name="Jung J."/>
            <person name="Kim C.Y."/>
            <person name="Kim D.H."/>
            <person name="Kim S.W."/>
            <person name="Lee J."/>
        </authorList>
    </citation>
    <scope>NUCLEOTIDE SEQUENCE [LARGE SCALE GENOMIC DNA]</scope>
    <source>
        <strain evidence="4 5">HS21</strain>
    </source>
</reference>
<dbReference type="RefSeq" id="WP_130615942.1">
    <property type="nucleotide sequence ID" value="NZ_AP019400.1"/>
</dbReference>
<dbReference type="PANTHER" id="PTHR42748:SF7">
    <property type="entry name" value="NMRA LIKE REDOX SENSOR 1-RELATED"/>
    <property type="match status" value="1"/>
</dbReference>
<evidence type="ECO:0000259" key="3">
    <source>
        <dbReference type="Pfam" id="PF05368"/>
    </source>
</evidence>
<dbReference type="SUPFAM" id="SSF51735">
    <property type="entry name" value="NAD(P)-binding Rossmann-fold domains"/>
    <property type="match status" value="1"/>
</dbReference>
<dbReference type="OrthoDB" id="9794300at2"/>
<evidence type="ECO:0000313" key="5">
    <source>
        <dbReference type="Proteomes" id="UP000289856"/>
    </source>
</evidence>
<dbReference type="InterPro" id="IPR008030">
    <property type="entry name" value="NmrA-like"/>
</dbReference>
<dbReference type="Gene3D" id="3.90.25.10">
    <property type="entry name" value="UDP-galactose 4-epimerase, domain 1"/>
    <property type="match status" value="1"/>
</dbReference>
<comment type="similarity">
    <text evidence="1">Belongs to the NmrA-type oxidoreductase family.</text>
</comment>
<dbReference type="AlphaFoldDB" id="A0A3T1DE66"/>
<keyword evidence="5" id="KW-1185">Reference proteome</keyword>
<organism evidence="4 5">
    <name type="scientific">Cohnella abietis</name>
    <dbReference type="NCBI Taxonomy" id="2507935"/>
    <lineage>
        <taxon>Bacteria</taxon>
        <taxon>Bacillati</taxon>
        <taxon>Bacillota</taxon>
        <taxon>Bacilli</taxon>
        <taxon>Bacillales</taxon>
        <taxon>Paenibacillaceae</taxon>
        <taxon>Cohnella</taxon>
    </lineage>
</organism>
<name>A0A3T1DE66_9BACL</name>
<dbReference type="InterPro" id="IPR036291">
    <property type="entry name" value="NAD(P)-bd_dom_sf"/>
</dbReference>
<dbReference type="Proteomes" id="UP000289856">
    <property type="component" value="Chromosome"/>
</dbReference>
<feature type="domain" description="NmrA-like" evidence="3">
    <location>
        <begin position="4"/>
        <end position="254"/>
    </location>
</feature>
<keyword evidence="2" id="KW-0521">NADP</keyword>